<dbReference type="AlphaFoldDB" id="A0A6A5WCI6"/>
<dbReference type="Pfam" id="PF06985">
    <property type="entry name" value="HET"/>
    <property type="match status" value="1"/>
</dbReference>
<dbReference type="Proteomes" id="UP000799779">
    <property type="component" value="Unassembled WGS sequence"/>
</dbReference>
<protein>
    <submittedName>
        <fullName evidence="3">HET-domain-containing protein</fullName>
    </submittedName>
</protein>
<keyword evidence="4" id="KW-1185">Reference proteome</keyword>
<evidence type="ECO:0000313" key="4">
    <source>
        <dbReference type="Proteomes" id="UP000799779"/>
    </source>
</evidence>
<dbReference type="PANTHER" id="PTHR33112">
    <property type="entry name" value="DOMAIN PROTEIN, PUTATIVE-RELATED"/>
    <property type="match status" value="1"/>
</dbReference>
<keyword evidence="1" id="KW-0732">Signal</keyword>
<evidence type="ECO:0000313" key="3">
    <source>
        <dbReference type="EMBL" id="KAF1998634.1"/>
    </source>
</evidence>
<evidence type="ECO:0000256" key="1">
    <source>
        <dbReference type="SAM" id="SignalP"/>
    </source>
</evidence>
<organism evidence="3 4">
    <name type="scientific">Amniculicola lignicola CBS 123094</name>
    <dbReference type="NCBI Taxonomy" id="1392246"/>
    <lineage>
        <taxon>Eukaryota</taxon>
        <taxon>Fungi</taxon>
        <taxon>Dikarya</taxon>
        <taxon>Ascomycota</taxon>
        <taxon>Pezizomycotina</taxon>
        <taxon>Dothideomycetes</taxon>
        <taxon>Pleosporomycetidae</taxon>
        <taxon>Pleosporales</taxon>
        <taxon>Amniculicolaceae</taxon>
        <taxon>Amniculicola</taxon>
    </lineage>
</organism>
<dbReference type="PANTHER" id="PTHR33112:SF8">
    <property type="entry name" value="HETEROKARYON INCOMPATIBILITY DOMAIN-CONTAINING PROTEIN"/>
    <property type="match status" value="1"/>
</dbReference>
<feature type="chain" id="PRO_5025569298" evidence="1">
    <location>
        <begin position="24"/>
        <end position="735"/>
    </location>
</feature>
<accession>A0A6A5WCI6</accession>
<proteinExistence type="predicted"/>
<dbReference type="EMBL" id="ML977602">
    <property type="protein sequence ID" value="KAF1998634.1"/>
    <property type="molecule type" value="Genomic_DNA"/>
</dbReference>
<sequence length="735" mass="82865">MGRTLCSTCAAFDVRALVLSAAAQLPKTPSTTYTLRSGLPKYFEHLPNLLSLKASALDCHLCEAIWRSYCDKADARQLSDEVLKEGFGSEPIWIGTTPYNSDLHALPHVMVSQTSSTGQMRILAYFEVCAKRGGGPSDSRYLLADSIFPYSGSPECLGLCRSWLEDCCSQHVTCKQLNVALNVLPTRVIDVEAEDDKGNARPRLVDGQGRTEKFAALSYCWGGERILCLTTTTQDDLRAGLPLDRFPGTLRDAIVVTHHLGLRYLWIDALCIQQDSTEDWNREAMKMRDVYKGAVVTIAAASSSKSSDGIFRHRGFSAAHCEIPWPNGDTPQPTVFLRPGSEIWDDPARSSLMHTRGWTLQESLLAPRTIYLGAQLVTWECANGQKDEAGRALKATENYRSKSHIQIMYADIRLKQLYKALRAMHLPPVVRAYTPSLSLESLRQSLQGYPRHGLRSFLRILRPWGFFTQGLLQAPGGNQLTYYDLWREIIMQYSTRRLTNATDTLPALSGLADDFHHITGDDYIAGMWLGDFMRSLCYTLILEKDPSSEAQEYLAPSWSWAALHGYQVTFYGGDSEATHFNPIARIIDMKVVTPEGGDPFSKVIDGYLILKAPFLTVDDPYQIISEDTKNPGFMDRIQSDITKSHEWKHKHIPHKGQCFALAKVASYKTWQIEETGMMLFLETCEENGDTWRRVGFVSVRMYDNATNIQEEERFEVMRAQEWKTGPWVKRTICVI</sequence>
<evidence type="ECO:0000259" key="2">
    <source>
        <dbReference type="Pfam" id="PF06985"/>
    </source>
</evidence>
<name>A0A6A5WCI6_9PLEO</name>
<feature type="domain" description="Heterokaryon incompatibility" evidence="2">
    <location>
        <begin position="214"/>
        <end position="362"/>
    </location>
</feature>
<reference evidence="3" key="1">
    <citation type="journal article" date="2020" name="Stud. Mycol.">
        <title>101 Dothideomycetes genomes: a test case for predicting lifestyles and emergence of pathogens.</title>
        <authorList>
            <person name="Haridas S."/>
            <person name="Albert R."/>
            <person name="Binder M."/>
            <person name="Bloem J."/>
            <person name="Labutti K."/>
            <person name="Salamov A."/>
            <person name="Andreopoulos B."/>
            <person name="Baker S."/>
            <person name="Barry K."/>
            <person name="Bills G."/>
            <person name="Bluhm B."/>
            <person name="Cannon C."/>
            <person name="Castanera R."/>
            <person name="Culley D."/>
            <person name="Daum C."/>
            <person name="Ezra D."/>
            <person name="Gonzalez J."/>
            <person name="Henrissat B."/>
            <person name="Kuo A."/>
            <person name="Liang C."/>
            <person name="Lipzen A."/>
            <person name="Lutzoni F."/>
            <person name="Magnuson J."/>
            <person name="Mondo S."/>
            <person name="Nolan M."/>
            <person name="Ohm R."/>
            <person name="Pangilinan J."/>
            <person name="Park H.-J."/>
            <person name="Ramirez L."/>
            <person name="Alfaro M."/>
            <person name="Sun H."/>
            <person name="Tritt A."/>
            <person name="Yoshinaga Y."/>
            <person name="Zwiers L.-H."/>
            <person name="Turgeon B."/>
            <person name="Goodwin S."/>
            <person name="Spatafora J."/>
            <person name="Crous P."/>
            <person name="Grigoriev I."/>
        </authorList>
    </citation>
    <scope>NUCLEOTIDE SEQUENCE</scope>
    <source>
        <strain evidence="3">CBS 123094</strain>
    </source>
</reference>
<feature type="signal peptide" evidence="1">
    <location>
        <begin position="1"/>
        <end position="23"/>
    </location>
</feature>
<gene>
    <name evidence="3" type="ORF">P154DRAFT_621566</name>
</gene>
<dbReference type="OrthoDB" id="5125733at2759"/>
<dbReference type="InterPro" id="IPR010730">
    <property type="entry name" value="HET"/>
</dbReference>